<evidence type="ECO:0000256" key="2">
    <source>
        <dbReference type="ARBA" id="ARBA00038006"/>
    </source>
</evidence>
<dbReference type="PANTHER" id="PTHR32258:SF6">
    <property type="entry name" value="PROTEIN NETWORKED 1A"/>
    <property type="match status" value="1"/>
</dbReference>
<feature type="coiled-coil region" evidence="3">
    <location>
        <begin position="263"/>
        <end position="622"/>
    </location>
</feature>
<dbReference type="InterPro" id="IPR051861">
    <property type="entry name" value="NET_actin-binding_domain"/>
</dbReference>
<protein>
    <submittedName>
        <fullName evidence="6">Protein NETWORKED 1B-like isoform X1</fullName>
    </submittedName>
</protein>
<feature type="coiled-coil region" evidence="3">
    <location>
        <begin position="658"/>
        <end position="685"/>
    </location>
</feature>
<accession>A0AAQ3JLD5</accession>
<proteinExistence type="inferred from homology"/>
<dbReference type="Proteomes" id="UP001327560">
    <property type="component" value="Chromosome 1"/>
</dbReference>
<dbReference type="EMBL" id="CP136890">
    <property type="protein sequence ID" value="WOK91767.1"/>
    <property type="molecule type" value="Genomic_DNA"/>
</dbReference>
<evidence type="ECO:0000256" key="3">
    <source>
        <dbReference type="SAM" id="Coils"/>
    </source>
</evidence>
<comment type="similarity">
    <text evidence="2">Belongs to the NET family.</text>
</comment>
<evidence type="ECO:0000256" key="4">
    <source>
        <dbReference type="SAM" id="MobiDB-lite"/>
    </source>
</evidence>
<dbReference type="GO" id="GO:0005886">
    <property type="term" value="C:plasma membrane"/>
    <property type="evidence" value="ECO:0007669"/>
    <property type="project" value="TreeGrafter"/>
</dbReference>
<evidence type="ECO:0000313" key="6">
    <source>
        <dbReference type="EMBL" id="WOK91767.1"/>
    </source>
</evidence>
<dbReference type="Pfam" id="PF07765">
    <property type="entry name" value="KIP1"/>
    <property type="match status" value="1"/>
</dbReference>
<gene>
    <name evidence="6" type="ORF">Cni_G00458</name>
</gene>
<dbReference type="GO" id="GO:0051015">
    <property type="term" value="F:actin filament binding"/>
    <property type="evidence" value="ECO:0007669"/>
    <property type="project" value="TreeGrafter"/>
</dbReference>
<evidence type="ECO:0000313" key="7">
    <source>
        <dbReference type="Proteomes" id="UP001327560"/>
    </source>
</evidence>
<name>A0AAQ3JLD5_9LILI</name>
<evidence type="ECO:0000256" key="1">
    <source>
        <dbReference type="ARBA" id="ARBA00023054"/>
    </source>
</evidence>
<reference evidence="6 7" key="1">
    <citation type="submission" date="2023-10" db="EMBL/GenBank/DDBJ databases">
        <title>Chromosome-scale genome assembly provides insights into flower coloration mechanisms of Canna indica.</title>
        <authorList>
            <person name="Li C."/>
        </authorList>
    </citation>
    <scope>NUCLEOTIDE SEQUENCE [LARGE SCALE GENOMIC DNA]</scope>
    <source>
        <tissue evidence="6">Flower</tissue>
    </source>
</reference>
<feature type="domain" description="NAB" evidence="5">
    <location>
        <begin position="13"/>
        <end position="93"/>
    </location>
</feature>
<organism evidence="6 7">
    <name type="scientific">Canna indica</name>
    <name type="common">Indian-shot</name>
    <dbReference type="NCBI Taxonomy" id="4628"/>
    <lineage>
        <taxon>Eukaryota</taxon>
        <taxon>Viridiplantae</taxon>
        <taxon>Streptophyta</taxon>
        <taxon>Embryophyta</taxon>
        <taxon>Tracheophyta</taxon>
        <taxon>Spermatophyta</taxon>
        <taxon>Magnoliopsida</taxon>
        <taxon>Liliopsida</taxon>
        <taxon>Zingiberales</taxon>
        <taxon>Cannaceae</taxon>
        <taxon>Canna</taxon>
    </lineage>
</organism>
<sequence>MATLCNAESKRLYSWWWDSHIIPKHSKWLRDNIVGMDDNIKAMIMLIEEDADSFAKKAEMYYKKRPELMKLVEEFYRAYRALAERYDHATGALRQAHRTIAEAFPNQILLDFFDEYLSPDADTNNHETSEGDFHPDGIQNDLSDLSSQDGAMKFKEVYSGETTAIPNEACLKQMDQMIVNKEDTNGANFVDGGEGKFPEYKLLQKEISRLLKENQDLKNQITLESVRADKNETEVQCLKEINSKVKSEKEDSLTRYLESLTRVSDLETEISRTKADLKQLNDEMILGVSCLNSAKERSLALEKANQSLQLELDILKKKIEQQEEELNKKGQELQILNTSLQDEHQRNVKAEKARQSIEKQRQSIEKQRIESLEEMRHLELELTVGVKKLKEIEKELQKVREENVRLSEQELSSALKIMCLQDEKICLMDLKRKLEDETEFHIEEKEVLDLQLNHLKKDKNELERKYNVLTDEIQAVNFGVEFLQALIKDLRDANLELKGIIKKNEDERNLYLQNLNHMQMMSEKISLLEATLLDANDEIERLRIKVQELEDSSAHLRGMISIHLAEKAAYLSKMEVAAQNMEKLSKKNTFLENSLSDMNVELEYLRGKLKSAEESCKTLHDEKSCLFSERRTLISQVENLKQSHQIFEGRCCLLESKSWNLEREKDSMLHQMEELQELLRVEKEEHGTLFQSSKSQLSALGNQICFLQEQGRQREEKIEMEQHQIVNTQIEIFILQRCLSDMKEESLIISCRYQDKLRCKERLILKLEQECLTQQTKIKSLTDHNNKLRDWIHMMIRLLKMDLEHDTLVDTEDEILLQLILCEVKKMLLTISEARDEKQQLLLEKSVLVTLLEQFGKHLTDIRAERAIFERESKIREKNLALLKSKNDEFLEINELLRSNMQSSNQREEALKAEVDVLFKQLKHCQESHSGLLVHFTKMSEENDSMSRKLCNLREENAELEEDHKAILTEFMALDYLNVVLRSLNSERELALHLLSNGITALYNVKNKLEQNLTLINEKIVIPLANLKMHRSLLEVQHDADHSKTVNELNLQIGGRDMDLVETFVSLKDMNLESCRNPNELILDIDEAMVRARLETVSTVLNDYASMNIEIECLHQANKALKCDLCEVEKDIGELLHDIQLETINAILYREKVLELTKKNENLERSAKVQTEVSQEEIMLRDSTINDLDKKLHVLEGENIRWRADMNEYSVFLGSLWEDIVILEELTLSLLRRHSISSSFNQKIEDDQVESCPDTMNIQEQMKDYSATGSIGPLKLHDLQNKVKLLQEVLMNTGSVLELERLDSNASLEAAWREIEGLRSKGISDNETTESKYEQVMKDIQLDIVLNSSRYRNTILSHGGGCSNQNQNCPFVTENSMARYQIEEVDGKYSSDELVTEKELGIDKLELSQKIEPHQEWSRKVIERLFSDSQRLVLLQASLQDLQQNMETSEKINQPMKSELNSVKIQLKEAEGAISGLIEVNNKLTKKVEDFSASPHDKAENKDSGCTLQKQISNRARRVSEKIGRLELEMQNIQYNLQKFEEEHSDKRTKILKRRPGVRLREYIYGRRNNRRPKEDSSCGCMRPTENSD</sequence>
<dbReference type="PANTHER" id="PTHR32258">
    <property type="entry name" value="PROTEIN NETWORKED 4A"/>
    <property type="match status" value="1"/>
</dbReference>
<feature type="region of interest" description="Disordered" evidence="4">
    <location>
        <begin position="1569"/>
        <end position="1589"/>
    </location>
</feature>
<keyword evidence="1 3" id="KW-0175">Coiled coil</keyword>
<dbReference type="InterPro" id="IPR011684">
    <property type="entry name" value="NAB"/>
</dbReference>
<keyword evidence="7" id="KW-1185">Reference proteome</keyword>
<feature type="coiled-coil region" evidence="3">
    <location>
        <begin position="1432"/>
        <end position="1487"/>
    </location>
</feature>
<dbReference type="PROSITE" id="PS51774">
    <property type="entry name" value="NAB"/>
    <property type="match status" value="1"/>
</dbReference>
<evidence type="ECO:0000259" key="5">
    <source>
        <dbReference type="PROSITE" id="PS51774"/>
    </source>
</evidence>